<name>A0A5F8HHV6_MONDO</name>
<feature type="disulfide bond" evidence="10">
    <location>
        <begin position="196"/>
        <end position="242"/>
    </location>
</feature>
<dbReference type="Pfam" id="PF02351">
    <property type="entry name" value="GDNF"/>
    <property type="match status" value="3"/>
</dbReference>
<dbReference type="PRINTS" id="PR01316">
    <property type="entry name" value="GDNFRECEPTOR"/>
</dbReference>
<dbReference type="InterPro" id="IPR003503">
    <property type="entry name" value="GDNF_rcpt_A1"/>
</dbReference>
<evidence type="ECO:0000256" key="10">
    <source>
        <dbReference type="PIRSR" id="PIRSR038071-1"/>
    </source>
</evidence>
<dbReference type="Proteomes" id="UP000002280">
    <property type="component" value="Chromosome 1"/>
</dbReference>
<evidence type="ECO:0000256" key="3">
    <source>
        <dbReference type="ARBA" id="ARBA00022475"/>
    </source>
</evidence>
<feature type="domain" description="GDNF/GAS1" evidence="13">
    <location>
        <begin position="29"/>
        <end position="111"/>
    </location>
</feature>
<dbReference type="InterPro" id="IPR017372">
    <property type="entry name" value="Glial_neurotroph_fac_rcpt_a1/2"/>
</dbReference>
<dbReference type="GO" id="GO:0016167">
    <property type="term" value="F:glial cell-derived neurotrophic factor receptor activity"/>
    <property type="evidence" value="ECO:0007669"/>
    <property type="project" value="Ensembl"/>
</dbReference>
<feature type="disulfide bond" evidence="10">
    <location>
        <begin position="252"/>
        <end position="322"/>
    </location>
</feature>
<organism evidence="14 15">
    <name type="scientific">Monodelphis domestica</name>
    <name type="common">Gray short-tailed opossum</name>
    <dbReference type="NCBI Taxonomy" id="13616"/>
    <lineage>
        <taxon>Eukaryota</taxon>
        <taxon>Metazoa</taxon>
        <taxon>Chordata</taxon>
        <taxon>Craniata</taxon>
        <taxon>Vertebrata</taxon>
        <taxon>Euteleostomi</taxon>
        <taxon>Mammalia</taxon>
        <taxon>Metatheria</taxon>
        <taxon>Didelphimorphia</taxon>
        <taxon>Didelphidae</taxon>
        <taxon>Monodelphis</taxon>
    </lineage>
</organism>
<dbReference type="GO" id="GO:0009897">
    <property type="term" value="C:external side of plasma membrane"/>
    <property type="evidence" value="ECO:0000318"/>
    <property type="project" value="GO_Central"/>
</dbReference>
<dbReference type="InterPro" id="IPR003438">
    <property type="entry name" value="GDNF_rcpt"/>
</dbReference>
<feature type="disulfide bond" evidence="10">
    <location>
        <begin position="187"/>
        <end position="201"/>
    </location>
</feature>
<dbReference type="PIRSF" id="PIRSF038071">
    <property type="entry name" value="GDNF_family_receptor_alpha"/>
    <property type="match status" value="1"/>
</dbReference>
<comment type="similarity">
    <text evidence="2">Belongs to the GDNFR family.</text>
</comment>
<dbReference type="SMART" id="SM00907">
    <property type="entry name" value="GDNF"/>
    <property type="match status" value="3"/>
</dbReference>
<reference evidence="14" key="3">
    <citation type="submission" date="2025-09" db="UniProtKB">
        <authorList>
            <consortium name="Ensembl"/>
        </authorList>
    </citation>
    <scope>IDENTIFICATION</scope>
</reference>
<feature type="disulfide bond" evidence="10">
    <location>
        <begin position="163"/>
        <end position="223"/>
    </location>
</feature>
<evidence type="ECO:0000256" key="5">
    <source>
        <dbReference type="ARBA" id="ARBA00022729"/>
    </source>
</evidence>
<evidence type="ECO:0000256" key="11">
    <source>
        <dbReference type="PIRSR" id="PIRSR038071-2"/>
    </source>
</evidence>
<feature type="disulfide bond" evidence="10">
    <location>
        <begin position="225"/>
        <end position="230"/>
    </location>
</feature>
<dbReference type="Gene3D" id="1.10.220.110">
    <property type="entry name" value="GDNF binding domain"/>
    <property type="match status" value="1"/>
</dbReference>
<dbReference type="SUPFAM" id="SSF110035">
    <property type="entry name" value="GDNF receptor-like"/>
    <property type="match status" value="1"/>
</dbReference>
<accession>A0A5F8HHV6</accession>
<dbReference type="Ensembl" id="ENSMODT00000081499.1">
    <property type="protein sequence ID" value="ENSMODP00000059399.1"/>
    <property type="gene ID" value="ENSMODG00000009606.4"/>
</dbReference>
<evidence type="ECO:0000256" key="2">
    <source>
        <dbReference type="ARBA" id="ARBA00005961"/>
    </source>
</evidence>
<dbReference type="GO" id="GO:0043235">
    <property type="term" value="C:receptor complex"/>
    <property type="evidence" value="ECO:0000318"/>
    <property type="project" value="GO_Central"/>
</dbReference>
<keyword evidence="10" id="KW-1015">Disulfide bond</keyword>
<gene>
    <name evidence="14" type="primary">GFRA1</name>
</gene>
<feature type="glycosylation site" description="N-linked (GlcNAc...) asparagine" evidence="11">
    <location>
        <position position="356"/>
    </location>
</feature>
<dbReference type="AlphaFoldDB" id="A0A5F8HHV6"/>
<feature type="disulfide bond" evidence="10">
    <location>
        <begin position="286"/>
        <end position="346"/>
    </location>
</feature>
<feature type="domain" description="GDNF/GAS1" evidence="13">
    <location>
        <begin position="163"/>
        <end position="242"/>
    </location>
</feature>
<evidence type="ECO:0000256" key="6">
    <source>
        <dbReference type="ARBA" id="ARBA00023136"/>
    </source>
</evidence>
<keyword evidence="5 12" id="KW-0732">Signal</keyword>
<keyword evidence="7" id="KW-0675">Receptor</keyword>
<dbReference type="InterPro" id="IPR037193">
    <property type="entry name" value="GDNF_alpha"/>
</dbReference>
<evidence type="ECO:0000313" key="15">
    <source>
        <dbReference type="Proteomes" id="UP000002280"/>
    </source>
</evidence>
<evidence type="ECO:0000256" key="7">
    <source>
        <dbReference type="ARBA" id="ARBA00023170"/>
    </source>
</evidence>
<dbReference type="FunFam" id="1.10.220.110:FF:000001">
    <property type="entry name" value="GDNF family receptor alpha"/>
    <property type="match status" value="1"/>
</dbReference>
<evidence type="ECO:0000256" key="9">
    <source>
        <dbReference type="ARBA" id="ARBA00023288"/>
    </source>
</evidence>
<dbReference type="STRING" id="13616.ENSMODP00000059399"/>
<dbReference type="GO" id="GO:0038023">
    <property type="term" value="F:signaling receptor activity"/>
    <property type="evidence" value="ECO:0000318"/>
    <property type="project" value="GO_Central"/>
</dbReference>
<evidence type="ECO:0000256" key="1">
    <source>
        <dbReference type="ARBA" id="ARBA00004609"/>
    </source>
</evidence>
<evidence type="ECO:0000259" key="13">
    <source>
        <dbReference type="SMART" id="SM00907"/>
    </source>
</evidence>
<comment type="subcellular location">
    <subcellularLocation>
        <location evidence="1">Cell membrane</location>
        <topology evidence="1">Lipid-anchor</topology>
        <topology evidence="1">GPI-anchor</topology>
    </subcellularLocation>
</comment>
<feature type="domain" description="GDNF/GAS1" evidence="13">
    <location>
        <begin position="252"/>
        <end position="346"/>
    </location>
</feature>
<feature type="glycosylation site" description="N-linked (GlcNAc...) asparagine" evidence="11">
    <location>
        <position position="415"/>
    </location>
</feature>
<dbReference type="GO" id="GO:0007399">
    <property type="term" value="P:nervous system development"/>
    <property type="evidence" value="ECO:0000318"/>
    <property type="project" value="GO_Central"/>
</dbReference>
<reference evidence="14" key="2">
    <citation type="submission" date="2025-08" db="UniProtKB">
        <authorList>
            <consortium name="Ensembl"/>
        </authorList>
    </citation>
    <scope>IDENTIFICATION</scope>
</reference>
<proteinExistence type="inferred from homology"/>
<evidence type="ECO:0000313" key="14">
    <source>
        <dbReference type="Ensembl" id="ENSMODP00000059399.1"/>
    </source>
</evidence>
<protein>
    <submittedName>
        <fullName evidence="14">GDNF family receptor alpha 1</fullName>
    </submittedName>
</protein>
<feature type="disulfide bond" evidence="10">
    <location>
        <begin position="36"/>
        <end position="42"/>
    </location>
</feature>
<feature type="disulfide bond" evidence="10">
    <location>
        <begin position="324"/>
        <end position="334"/>
    </location>
</feature>
<feature type="disulfide bond" evidence="10">
    <location>
        <begin position="259"/>
        <end position="265"/>
    </location>
</feature>
<keyword evidence="8 11" id="KW-0325">Glycoprotein</keyword>
<dbReference type="PANTHER" id="PTHR10269">
    <property type="entry name" value="GDNF RECEPTOR ALPHA"/>
    <property type="match status" value="1"/>
</dbReference>
<keyword evidence="9" id="KW-0449">Lipoprotein</keyword>
<sequence length="511" mass="57022">MFLATLYFVLPLVDILLTAEVSGGDHLDCVKASDQCLKEQSCSTKYRTLRQCVAGKETNFSLTSGLEAKDECRNAMEALKQKALYNCRCKRGMKKEKNCLRIYWSMYQSLQGNDLLEDSPYEPVNSRLSDILRLVPHMPDWITMANTVDVFQQVETISKGNNCLDAAKACNLNDTCKKYRSAYITPCTTSLTNEVCNRRKCHKALRQFFDKVPPKHSYGMLFCSCQDIACTERRRQTIVPLCSYEEKEKPNCLNLQESCKTNYICRSRLADFFTNCQPESRSVSSCLKENYADCLLAYSGLIGTVMTPNYIDSNSLSVAPWCDCNNSGNDLEECQKFLNFFKDNMCLKNAIQAFGNGSDVNVWQPVLPGQTTTATTTTAFRVRSNKSLGSGSENEISSHVLPPCANLQAQKLKSNASGNPHLCLADVSPCILRYCFGGPGPKVFSAVLGRARGEENPYSFLTQTLSPAILSWYLLSKNELTYQSSGLGGALPMTVLVHRKNHRCSILVNSM</sequence>
<keyword evidence="3" id="KW-1003">Cell membrane</keyword>
<feature type="signal peptide" evidence="12">
    <location>
        <begin position="1"/>
        <end position="23"/>
    </location>
</feature>
<evidence type="ECO:0000256" key="8">
    <source>
        <dbReference type="ARBA" id="ARBA00023180"/>
    </source>
</evidence>
<keyword evidence="15" id="KW-1185">Reference proteome</keyword>
<feature type="disulfide bond" evidence="10">
    <location>
        <begin position="170"/>
        <end position="176"/>
    </location>
</feature>
<dbReference type="GeneTree" id="ENSGT00940000155560"/>
<evidence type="ECO:0000256" key="4">
    <source>
        <dbReference type="ARBA" id="ARBA00022622"/>
    </source>
</evidence>
<feature type="disulfide bond" evidence="10">
    <location>
        <begin position="276"/>
        <end position="294"/>
    </location>
</feature>
<dbReference type="Bgee" id="ENSMODG00000009606">
    <property type="expression patterns" value="Expressed in spermatid and 16 other cell types or tissues"/>
</dbReference>
<dbReference type="InParanoid" id="A0A5F8HHV6"/>
<dbReference type="FunCoup" id="A0A5F8HHV6">
    <property type="interactions" value="26"/>
</dbReference>
<dbReference type="InterPro" id="IPR016017">
    <property type="entry name" value="GDNF/GAS1"/>
</dbReference>
<dbReference type="PANTHER" id="PTHR10269:SF3">
    <property type="entry name" value="GDNF FAMILY RECEPTOR ALPHA-1"/>
    <property type="match status" value="1"/>
</dbReference>
<feature type="chain" id="PRO_5023899996" evidence="12">
    <location>
        <begin position="24"/>
        <end position="511"/>
    </location>
</feature>
<dbReference type="PRINTS" id="PR01317">
    <property type="entry name" value="GDNFRALPHA1"/>
</dbReference>
<keyword evidence="4" id="KW-0336">GPI-anchor</keyword>
<reference evidence="14 15" key="1">
    <citation type="journal article" date="2007" name="Nature">
        <title>Genome of the marsupial Monodelphis domestica reveals innovation in non-coding sequences.</title>
        <authorList>
            <person name="Mikkelsen T.S."/>
            <person name="Wakefield M.J."/>
            <person name="Aken B."/>
            <person name="Amemiya C.T."/>
            <person name="Chang J.L."/>
            <person name="Duke S."/>
            <person name="Garber M."/>
            <person name="Gentles A.J."/>
            <person name="Goodstadt L."/>
            <person name="Heger A."/>
            <person name="Jurka J."/>
            <person name="Kamal M."/>
            <person name="Mauceli E."/>
            <person name="Searle S.M."/>
            <person name="Sharpe T."/>
            <person name="Baker M.L."/>
            <person name="Batzer M.A."/>
            <person name="Benos P.V."/>
            <person name="Belov K."/>
            <person name="Clamp M."/>
            <person name="Cook A."/>
            <person name="Cuff J."/>
            <person name="Das R."/>
            <person name="Davidow L."/>
            <person name="Deakin J.E."/>
            <person name="Fazzari M.J."/>
            <person name="Glass J.L."/>
            <person name="Grabherr M."/>
            <person name="Greally J.M."/>
            <person name="Gu W."/>
            <person name="Hore T.A."/>
            <person name="Huttley G.A."/>
            <person name="Kleber M."/>
            <person name="Jirtle R.L."/>
            <person name="Koina E."/>
            <person name="Lee J.T."/>
            <person name="Mahony S."/>
            <person name="Marra M.A."/>
            <person name="Miller R.D."/>
            <person name="Nicholls R.D."/>
            <person name="Oda M."/>
            <person name="Papenfuss A.T."/>
            <person name="Parra Z.E."/>
            <person name="Pollock D.D."/>
            <person name="Ray D.A."/>
            <person name="Schein J.E."/>
            <person name="Speed T.P."/>
            <person name="Thompson K."/>
            <person name="VandeBerg J.L."/>
            <person name="Wade C.M."/>
            <person name="Walker J.A."/>
            <person name="Waters P.D."/>
            <person name="Webber C."/>
            <person name="Weidman J.R."/>
            <person name="Xie X."/>
            <person name="Zody M.C."/>
            <person name="Baldwin J."/>
            <person name="Abdouelleil A."/>
            <person name="Abdulkadir J."/>
            <person name="Abebe A."/>
            <person name="Abera B."/>
            <person name="Abreu J."/>
            <person name="Acer S.C."/>
            <person name="Aftuck L."/>
            <person name="Alexander A."/>
            <person name="An P."/>
            <person name="Anderson E."/>
            <person name="Anderson S."/>
            <person name="Arachi H."/>
            <person name="Azer M."/>
            <person name="Bachantsang P."/>
            <person name="Barry A."/>
            <person name="Bayul T."/>
            <person name="Berlin A."/>
            <person name="Bessette D."/>
            <person name="Bloom T."/>
            <person name="Bloom T."/>
            <person name="Boguslavskiy L."/>
            <person name="Bonnet C."/>
            <person name="Boukhgalter B."/>
            <person name="Bourzgui I."/>
            <person name="Brown A."/>
            <person name="Cahill P."/>
            <person name="Channer S."/>
            <person name="Cheshatsang Y."/>
            <person name="Chuda L."/>
            <person name="Citroen M."/>
            <person name="Collymore A."/>
            <person name="Cooke P."/>
            <person name="Costello M."/>
            <person name="D'Aco K."/>
            <person name="Daza R."/>
            <person name="De Haan G."/>
            <person name="DeGray S."/>
            <person name="DeMaso C."/>
            <person name="Dhargay N."/>
            <person name="Dooley K."/>
            <person name="Dooley E."/>
            <person name="Doricent M."/>
            <person name="Dorje P."/>
            <person name="Dorjee K."/>
            <person name="Dupes A."/>
            <person name="Elong R."/>
            <person name="Falk J."/>
            <person name="Farina A."/>
            <person name="Faro S."/>
            <person name="Ferguson D."/>
            <person name="Fisher S."/>
            <person name="Foley C.D."/>
            <person name="Franke A."/>
            <person name="Friedrich D."/>
            <person name="Gadbois L."/>
            <person name="Gearin G."/>
            <person name="Gearin C.R."/>
            <person name="Giannoukos G."/>
            <person name="Goode T."/>
            <person name="Graham J."/>
            <person name="Grandbois E."/>
            <person name="Grewal S."/>
            <person name="Gyaltsen K."/>
            <person name="Hafez N."/>
            <person name="Hagos B."/>
            <person name="Hall J."/>
            <person name="Henson C."/>
            <person name="Hollinger A."/>
            <person name="Honan T."/>
            <person name="Huard M.D."/>
            <person name="Hughes L."/>
            <person name="Hurhula B."/>
            <person name="Husby M.E."/>
            <person name="Kamat A."/>
            <person name="Kanga B."/>
            <person name="Kashin S."/>
            <person name="Khazanovich D."/>
            <person name="Kisner P."/>
            <person name="Lance K."/>
            <person name="Lara M."/>
            <person name="Lee W."/>
            <person name="Lennon N."/>
            <person name="Letendre F."/>
            <person name="LeVine R."/>
            <person name="Lipovsky A."/>
            <person name="Liu X."/>
            <person name="Liu J."/>
            <person name="Liu S."/>
            <person name="Lokyitsang T."/>
            <person name="Lokyitsang Y."/>
            <person name="Lubonja R."/>
            <person name="Lui A."/>
            <person name="MacDonald P."/>
            <person name="Magnisalis V."/>
            <person name="Maru K."/>
            <person name="Matthews C."/>
            <person name="McCusker W."/>
            <person name="McDonough S."/>
            <person name="Mehta T."/>
            <person name="Meldrim J."/>
            <person name="Meneus L."/>
            <person name="Mihai O."/>
            <person name="Mihalev A."/>
            <person name="Mihova T."/>
            <person name="Mittelman R."/>
            <person name="Mlenga V."/>
            <person name="Montmayeur A."/>
            <person name="Mulrain L."/>
            <person name="Navidi A."/>
            <person name="Naylor J."/>
            <person name="Negash T."/>
            <person name="Nguyen T."/>
            <person name="Nguyen N."/>
            <person name="Nicol R."/>
            <person name="Norbu C."/>
            <person name="Norbu N."/>
            <person name="Novod N."/>
            <person name="O'Neill B."/>
            <person name="Osman S."/>
            <person name="Markiewicz E."/>
            <person name="Oyono O.L."/>
            <person name="Patti C."/>
            <person name="Phunkhang P."/>
            <person name="Pierre F."/>
            <person name="Priest M."/>
            <person name="Raghuraman S."/>
            <person name="Rege F."/>
            <person name="Reyes R."/>
            <person name="Rise C."/>
            <person name="Rogov P."/>
            <person name="Ross K."/>
            <person name="Ryan E."/>
            <person name="Settipalli S."/>
            <person name="Shea T."/>
            <person name="Sherpa N."/>
            <person name="Shi L."/>
            <person name="Shih D."/>
            <person name="Sparrow T."/>
            <person name="Spaulding J."/>
            <person name="Stalker J."/>
            <person name="Stange-Thomann N."/>
            <person name="Stavropoulos S."/>
            <person name="Stone C."/>
            <person name="Strader C."/>
            <person name="Tesfaye S."/>
            <person name="Thomson T."/>
            <person name="Thoulutsang Y."/>
            <person name="Thoulutsang D."/>
            <person name="Topham K."/>
            <person name="Topping I."/>
            <person name="Tsamla T."/>
            <person name="Vassiliev H."/>
            <person name="Vo A."/>
            <person name="Wangchuk T."/>
            <person name="Wangdi T."/>
            <person name="Weiand M."/>
            <person name="Wilkinson J."/>
            <person name="Wilson A."/>
            <person name="Yadav S."/>
            <person name="Young G."/>
            <person name="Yu Q."/>
            <person name="Zembek L."/>
            <person name="Zhong D."/>
            <person name="Zimmer A."/>
            <person name="Zwirko Z."/>
            <person name="Jaffe D.B."/>
            <person name="Alvarez P."/>
            <person name="Brockman W."/>
            <person name="Butler J."/>
            <person name="Chin C."/>
            <person name="Gnerre S."/>
            <person name="MacCallum I."/>
            <person name="Graves J.A."/>
            <person name="Ponting C.P."/>
            <person name="Breen M."/>
            <person name="Samollow P.B."/>
            <person name="Lander E.S."/>
            <person name="Lindblad-Toh K."/>
        </authorList>
    </citation>
    <scope>NUCLEOTIDE SEQUENCE [LARGE SCALE GENOMIC DNA]</scope>
</reference>
<evidence type="ECO:0000256" key="12">
    <source>
        <dbReference type="SAM" id="SignalP"/>
    </source>
</evidence>
<keyword evidence="6" id="KW-0472">Membrane</keyword>